<dbReference type="InterPro" id="IPR041698">
    <property type="entry name" value="Methyltransf_25"/>
</dbReference>
<dbReference type="RefSeq" id="WP_070353791.1">
    <property type="nucleotide sequence ID" value="NZ_CP043474.1"/>
</dbReference>
<evidence type="ECO:0000313" key="2">
    <source>
        <dbReference type="EMBL" id="OFJ53079.1"/>
    </source>
</evidence>
<keyword evidence="2" id="KW-0808">Transferase</keyword>
<proteinExistence type="predicted"/>
<accession>A0A1E8Q4U3</accession>
<name>A0A1E8Q4U3_9MYCO</name>
<dbReference type="GO" id="GO:0032259">
    <property type="term" value="P:methylation"/>
    <property type="evidence" value="ECO:0007669"/>
    <property type="project" value="UniProtKB-KW"/>
</dbReference>
<evidence type="ECO:0000259" key="1">
    <source>
        <dbReference type="Pfam" id="PF13649"/>
    </source>
</evidence>
<comment type="caution">
    <text evidence="2">The sequence shown here is derived from an EMBL/GenBank/DDBJ whole genome shotgun (WGS) entry which is preliminary data.</text>
</comment>
<protein>
    <submittedName>
        <fullName evidence="2">SAM-dependent methyltransferase</fullName>
    </submittedName>
</protein>
<keyword evidence="2" id="KW-0489">Methyltransferase</keyword>
<dbReference type="CDD" id="cd02440">
    <property type="entry name" value="AdoMet_MTases"/>
    <property type="match status" value="1"/>
</dbReference>
<dbReference type="Proteomes" id="UP000178953">
    <property type="component" value="Unassembled WGS sequence"/>
</dbReference>
<sequence>MSDADRMRWDERYAARTPSPGVVPRPPECFAAVADEFPTGGRGLEIACGTGVVAVWLTLRGIEVTAVDVSPVAIDCAAALARRVGVDDRCRFSVADLDDGLPPGPPVDVLVCQLFRDPRLDGPIVERLAPGGLLAISVLSEVGATPGRFRARPGALPAAFGGLHVVTAGESDGRAWLLARRTR</sequence>
<organism evidence="2 3">
    <name type="scientific">Mycolicibacterium grossiae</name>
    <dbReference type="NCBI Taxonomy" id="1552759"/>
    <lineage>
        <taxon>Bacteria</taxon>
        <taxon>Bacillati</taxon>
        <taxon>Actinomycetota</taxon>
        <taxon>Actinomycetes</taxon>
        <taxon>Mycobacteriales</taxon>
        <taxon>Mycobacteriaceae</taxon>
        <taxon>Mycolicibacterium</taxon>
    </lineage>
</organism>
<dbReference type="AlphaFoldDB" id="A0A1E8Q4U3"/>
<dbReference type="EMBL" id="MCHX01000030">
    <property type="protein sequence ID" value="OFJ53079.1"/>
    <property type="molecule type" value="Genomic_DNA"/>
</dbReference>
<dbReference type="InterPro" id="IPR029063">
    <property type="entry name" value="SAM-dependent_MTases_sf"/>
</dbReference>
<feature type="domain" description="Methyltransferase" evidence="1">
    <location>
        <begin position="44"/>
        <end position="115"/>
    </location>
</feature>
<dbReference type="Gene3D" id="3.40.50.150">
    <property type="entry name" value="Vaccinia Virus protein VP39"/>
    <property type="match status" value="1"/>
</dbReference>
<evidence type="ECO:0000313" key="3">
    <source>
        <dbReference type="Proteomes" id="UP000178953"/>
    </source>
</evidence>
<gene>
    <name evidence="2" type="ORF">BEL07_14410</name>
</gene>
<keyword evidence="3" id="KW-1185">Reference proteome</keyword>
<dbReference type="GO" id="GO:0008168">
    <property type="term" value="F:methyltransferase activity"/>
    <property type="evidence" value="ECO:0007669"/>
    <property type="project" value="UniProtKB-KW"/>
</dbReference>
<dbReference type="OrthoDB" id="9786503at2"/>
<reference evidence="2 3" key="1">
    <citation type="submission" date="2016-09" db="EMBL/GenBank/DDBJ databases">
        <title>genome sequence of Mycobacterium sp. 739 SCH.</title>
        <authorList>
            <person name="Greninger A.L."/>
            <person name="Qin X."/>
            <person name="Jerome K."/>
            <person name="Vora S."/>
            <person name="Quinn K."/>
        </authorList>
    </citation>
    <scope>NUCLEOTIDE SEQUENCE [LARGE SCALE GENOMIC DNA]</scope>
    <source>
        <strain evidence="2 3">SCH</strain>
    </source>
</reference>
<dbReference type="SUPFAM" id="SSF53335">
    <property type="entry name" value="S-adenosyl-L-methionine-dependent methyltransferases"/>
    <property type="match status" value="1"/>
</dbReference>
<dbReference type="Pfam" id="PF13649">
    <property type="entry name" value="Methyltransf_25"/>
    <property type="match status" value="1"/>
</dbReference>